<keyword evidence="4" id="KW-1185">Reference proteome</keyword>
<protein>
    <recommendedName>
        <fullName evidence="2">Senescence domain-containing protein</fullName>
    </recommendedName>
</protein>
<name>A0A1X6P731_PORUM</name>
<feature type="region of interest" description="Disordered" evidence="1">
    <location>
        <begin position="199"/>
        <end position="230"/>
    </location>
</feature>
<feature type="domain" description="Senescence" evidence="2">
    <location>
        <begin position="241"/>
        <end position="368"/>
    </location>
</feature>
<feature type="region of interest" description="Disordered" evidence="1">
    <location>
        <begin position="123"/>
        <end position="170"/>
    </location>
</feature>
<dbReference type="PANTHER" id="PTHR21068:SF43">
    <property type="entry name" value="SPARTIN"/>
    <property type="match status" value="1"/>
</dbReference>
<dbReference type="InterPro" id="IPR045036">
    <property type="entry name" value="Spartin-like"/>
</dbReference>
<dbReference type="Proteomes" id="UP000218209">
    <property type="component" value="Unassembled WGS sequence"/>
</dbReference>
<evidence type="ECO:0000313" key="3">
    <source>
        <dbReference type="EMBL" id="OSX76576.1"/>
    </source>
</evidence>
<gene>
    <name evidence="3" type="ORF">BU14_0184s0003</name>
</gene>
<reference evidence="3 4" key="1">
    <citation type="submission" date="2017-03" db="EMBL/GenBank/DDBJ databases">
        <title>WGS assembly of Porphyra umbilicalis.</title>
        <authorList>
            <person name="Brawley S.H."/>
            <person name="Blouin N.A."/>
            <person name="Ficko-Blean E."/>
            <person name="Wheeler G.L."/>
            <person name="Lohr M."/>
            <person name="Goodson H.V."/>
            <person name="Jenkins J.W."/>
            <person name="Blaby-Haas C.E."/>
            <person name="Helliwell K.E."/>
            <person name="Chan C."/>
            <person name="Marriage T."/>
            <person name="Bhattacharya D."/>
            <person name="Klein A.S."/>
            <person name="Badis Y."/>
            <person name="Brodie J."/>
            <person name="Cao Y."/>
            <person name="Collen J."/>
            <person name="Dittami S.M."/>
            <person name="Gachon C.M."/>
            <person name="Green B.R."/>
            <person name="Karpowicz S."/>
            <person name="Kim J.W."/>
            <person name="Kudahl U."/>
            <person name="Lin S."/>
            <person name="Michel G."/>
            <person name="Mittag M."/>
            <person name="Olson B.J."/>
            <person name="Pangilinan J."/>
            <person name="Peng Y."/>
            <person name="Qiu H."/>
            <person name="Shu S."/>
            <person name="Singer J.T."/>
            <person name="Smith A.G."/>
            <person name="Sprecher B.N."/>
            <person name="Wagner V."/>
            <person name="Wang W."/>
            <person name="Wang Z.-Y."/>
            <person name="Yan J."/>
            <person name="Yarish C."/>
            <person name="Zoeuner-Riek S."/>
            <person name="Zhuang Y."/>
            <person name="Zou Y."/>
            <person name="Lindquist E.A."/>
            <person name="Grimwood J."/>
            <person name="Barry K."/>
            <person name="Rokhsar D.S."/>
            <person name="Schmutz J."/>
            <person name="Stiller J.W."/>
            <person name="Grossman A.R."/>
            <person name="Prochnik S.E."/>
        </authorList>
    </citation>
    <scope>NUCLEOTIDE SEQUENCE [LARGE SCALE GENOMIC DNA]</scope>
    <source>
        <strain evidence="3">4086291</strain>
    </source>
</reference>
<feature type="compositionally biased region" description="Low complexity" evidence="1">
    <location>
        <begin position="145"/>
        <end position="166"/>
    </location>
</feature>
<organism evidence="3 4">
    <name type="scientific">Porphyra umbilicalis</name>
    <name type="common">Purple laver</name>
    <name type="synonym">Red alga</name>
    <dbReference type="NCBI Taxonomy" id="2786"/>
    <lineage>
        <taxon>Eukaryota</taxon>
        <taxon>Rhodophyta</taxon>
        <taxon>Bangiophyceae</taxon>
        <taxon>Bangiales</taxon>
        <taxon>Bangiaceae</taxon>
        <taxon>Porphyra</taxon>
    </lineage>
</organism>
<feature type="compositionally biased region" description="Gly residues" evidence="1">
    <location>
        <begin position="210"/>
        <end position="224"/>
    </location>
</feature>
<accession>A0A1X6P731</accession>
<sequence>METLLVLPDAALADAAGTTVATGACTFAQSPVTGAVAAAAAAAAAPDAPGYVAVVCIGRMMLPLVPSCTTALPATPAAFILALGDAASGAVTSYTLTLGAGTSAAAVAEAVAILRHFTTMEAPSPGGVGGGGGGGGTPPPPGHVLPPAAGGPSPASSSASSPGLAGRVERGSEVAARKILTLGETARHSIARRLAAATANAKASGADGTRSGGGGGGGGGGSGGRGRREAPVPKAVVWTFSGVGRASSGVAGALTGVGHRVATAVGGGLAESGAMRRAREAPPNSVGGVFHTALSTGCLAFANIYEAADETGRAILTTTATGTTALTDARYGPRAASVAHDAGLTAVSAYRVVRFPSKFGATTVVKTFATTTANGRRAAAAGAAGAGVGSGVAAAAAATPADWEVGGLDGNPAGVGGVAHDAHSPAAAYAAHQGSPPYEM</sequence>
<dbReference type="Pfam" id="PF06911">
    <property type="entry name" value="Senescence"/>
    <property type="match status" value="1"/>
</dbReference>
<dbReference type="PANTHER" id="PTHR21068">
    <property type="entry name" value="SPARTIN"/>
    <property type="match status" value="1"/>
</dbReference>
<dbReference type="AlphaFoldDB" id="A0A1X6P731"/>
<dbReference type="EMBL" id="KV918861">
    <property type="protein sequence ID" value="OSX76576.1"/>
    <property type="molecule type" value="Genomic_DNA"/>
</dbReference>
<evidence type="ECO:0000256" key="1">
    <source>
        <dbReference type="SAM" id="MobiDB-lite"/>
    </source>
</evidence>
<proteinExistence type="predicted"/>
<feature type="compositionally biased region" description="Gly residues" evidence="1">
    <location>
        <begin position="126"/>
        <end position="136"/>
    </location>
</feature>
<dbReference type="InterPro" id="IPR009686">
    <property type="entry name" value="Senescence/spartin_C"/>
</dbReference>
<evidence type="ECO:0000259" key="2">
    <source>
        <dbReference type="Pfam" id="PF06911"/>
    </source>
</evidence>
<dbReference type="GO" id="GO:0005886">
    <property type="term" value="C:plasma membrane"/>
    <property type="evidence" value="ECO:0007669"/>
    <property type="project" value="TreeGrafter"/>
</dbReference>
<evidence type="ECO:0000313" key="4">
    <source>
        <dbReference type="Proteomes" id="UP000218209"/>
    </source>
</evidence>